<organism evidence="9 10">
    <name type="scientific">Nocardioides conyzicola</name>
    <dbReference type="NCBI Taxonomy" id="1651781"/>
    <lineage>
        <taxon>Bacteria</taxon>
        <taxon>Bacillati</taxon>
        <taxon>Actinomycetota</taxon>
        <taxon>Actinomycetes</taxon>
        <taxon>Propionibacteriales</taxon>
        <taxon>Nocardioidaceae</taxon>
        <taxon>Nocardioides</taxon>
    </lineage>
</organism>
<dbReference type="RefSeq" id="WP_345518293.1">
    <property type="nucleotide sequence ID" value="NZ_BAABKM010000001.1"/>
</dbReference>
<gene>
    <name evidence="9" type="ORF">GCM10023349_01770</name>
</gene>
<evidence type="ECO:0000256" key="6">
    <source>
        <dbReference type="SAM" id="Phobius"/>
    </source>
</evidence>
<proteinExistence type="predicted"/>
<dbReference type="Proteomes" id="UP001499974">
    <property type="component" value="Unassembled WGS sequence"/>
</dbReference>
<dbReference type="InterPro" id="IPR018649">
    <property type="entry name" value="SHOCT"/>
</dbReference>
<comment type="caution">
    <text evidence="9">The sequence shown here is derived from an EMBL/GenBank/DDBJ whole genome shotgun (WGS) entry which is preliminary data.</text>
</comment>
<evidence type="ECO:0000256" key="4">
    <source>
        <dbReference type="ARBA" id="ARBA00022989"/>
    </source>
</evidence>
<keyword evidence="2" id="KW-1003">Cell membrane</keyword>
<dbReference type="Pfam" id="PF09851">
    <property type="entry name" value="SHOCT"/>
    <property type="match status" value="1"/>
</dbReference>
<feature type="transmembrane region" description="Helical" evidence="6">
    <location>
        <begin position="48"/>
        <end position="68"/>
    </location>
</feature>
<dbReference type="Pfam" id="PF13396">
    <property type="entry name" value="PLDc_N"/>
    <property type="match status" value="1"/>
</dbReference>
<keyword evidence="3 6" id="KW-0812">Transmembrane</keyword>
<protein>
    <recommendedName>
        <fullName evidence="11">SHOCT domain-containing protein</fullName>
    </recommendedName>
</protein>
<keyword evidence="5 6" id="KW-0472">Membrane</keyword>
<comment type="subcellular location">
    <subcellularLocation>
        <location evidence="1">Cell membrane</location>
        <topology evidence="1">Multi-pass membrane protein</topology>
    </subcellularLocation>
</comment>
<keyword evidence="4 6" id="KW-1133">Transmembrane helix</keyword>
<evidence type="ECO:0000256" key="5">
    <source>
        <dbReference type="ARBA" id="ARBA00023136"/>
    </source>
</evidence>
<dbReference type="EMBL" id="BAABKM010000001">
    <property type="protein sequence ID" value="GAA4690882.1"/>
    <property type="molecule type" value="Genomic_DNA"/>
</dbReference>
<accession>A0ABP8WMM6</accession>
<evidence type="ECO:0000256" key="2">
    <source>
        <dbReference type="ARBA" id="ARBA00022475"/>
    </source>
</evidence>
<evidence type="ECO:0000259" key="8">
    <source>
        <dbReference type="Pfam" id="PF13396"/>
    </source>
</evidence>
<evidence type="ECO:0000256" key="3">
    <source>
        <dbReference type="ARBA" id="ARBA00022692"/>
    </source>
</evidence>
<evidence type="ECO:0000313" key="9">
    <source>
        <dbReference type="EMBL" id="GAA4690882.1"/>
    </source>
</evidence>
<feature type="transmembrane region" description="Helical" evidence="6">
    <location>
        <begin position="12"/>
        <end position="36"/>
    </location>
</feature>
<evidence type="ECO:0000259" key="7">
    <source>
        <dbReference type="Pfam" id="PF09851"/>
    </source>
</evidence>
<feature type="domain" description="Cardiolipin synthase N-terminal" evidence="8">
    <location>
        <begin position="24"/>
        <end position="69"/>
    </location>
</feature>
<sequence>MVTVWEYSPGDVFLSMLWFFLFFIWIWLLISVFADVFRSDDLSGWSKALWTIFVIVLPYLGVFVYLVARGKKMGQHAVRDASMQEQQRRDYIQSVAGTSTAAEIERLAELQRSGTISDAEFQQAKAKLLA</sequence>
<keyword evidence="10" id="KW-1185">Reference proteome</keyword>
<evidence type="ECO:0000256" key="1">
    <source>
        <dbReference type="ARBA" id="ARBA00004651"/>
    </source>
</evidence>
<reference evidence="10" key="1">
    <citation type="journal article" date="2019" name="Int. J. Syst. Evol. Microbiol.">
        <title>The Global Catalogue of Microorganisms (GCM) 10K type strain sequencing project: providing services to taxonomists for standard genome sequencing and annotation.</title>
        <authorList>
            <consortium name="The Broad Institute Genomics Platform"/>
            <consortium name="The Broad Institute Genome Sequencing Center for Infectious Disease"/>
            <person name="Wu L."/>
            <person name="Ma J."/>
        </authorList>
    </citation>
    <scope>NUCLEOTIDE SEQUENCE [LARGE SCALE GENOMIC DNA]</scope>
    <source>
        <strain evidence="10">JCM 18531</strain>
    </source>
</reference>
<name>A0ABP8WMM6_9ACTN</name>
<evidence type="ECO:0000313" key="10">
    <source>
        <dbReference type="Proteomes" id="UP001499974"/>
    </source>
</evidence>
<evidence type="ECO:0008006" key="11">
    <source>
        <dbReference type="Google" id="ProtNLM"/>
    </source>
</evidence>
<feature type="domain" description="SHOCT" evidence="7">
    <location>
        <begin position="102"/>
        <end position="129"/>
    </location>
</feature>
<dbReference type="InterPro" id="IPR027379">
    <property type="entry name" value="CLS_N"/>
</dbReference>